<dbReference type="RefSeq" id="WP_142644234.1">
    <property type="nucleotide sequence ID" value="NZ_VDGI01000035.1"/>
</dbReference>
<dbReference type="OrthoDB" id="2974064at2"/>
<keyword evidence="3" id="KW-1185">Reference proteome</keyword>
<organism evidence="2 3">
    <name type="scientific">Psychrobacillus vulpis</name>
    <dbReference type="NCBI Taxonomy" id="2325572"/>
    <lineage>
        <taxon>Bacteria</taxon>
        <taxon>Bacillati</taxon>
        <taxon>Bacillota</taxon>
        <taxon>Bacilli</taxon>
        <taxon>Bacillales</taxon>
        <taxon>Bacillaceae</taxon>
        <taxon>Psychrobacillus</taxon>
    </lineage>
</organism>
<keyword evidence="1" id="KW-0812">Transmembrane</keyword>
<protein>
    <submittedName>
        <fullName evidence="2">Uncharacterized protein</fullName>
    </submittedName>
</protein>
<keyword evidence="1" id="KW-1133">Transmembrane helix</keyword>
<evidence type="ECO:0000313" key="3">
    <source>
        <dbReference type="Proteomes" id="UP000316626"/>
    </source>
</evidence>
<comment type="caution">
    <text evidence="2">The sequence shown here is derived from an EMBL/GenBank/DDBJ whole genome shotgun (WGS) entry which is preliminary data.</text>
</comment>
<feature type="transmembrane region" description="Helical" evidence="1">
    <location>
        <begin position="7"/>
        <end position="24"/>
    </location>
</feature>
<evidence type="ECO:0000313" key="2">
    <source>
        <dbReference type="EMBL" id="TQR16353.1"/>
    </source>
</evidence>
<evidence type="ECO:0000256" key="1">
    <source>
        <dbReference type="SAM" id="Phobius"/>
    </source>
</evidence>
<proteinExistence type="predicted"/>
<dbReference type="AlphaFoldDB" id="A0A544TFV8"/>
<dbReference type="EMBL" id="VDGI01000035">
    <property type="protein sequence ID" value="TQR16353.1"/>
    <property type="molecule type" value="Genomic_DNA"/>
</dbReference>
<accession>A0A544TFV8</accession>
<dbReference type="Proteomes" id="UP000316626">
    <property type="component" value="Unassembled WGS sequence"/>
</dbReference>
<gene>
    <name evidence="2" type="ORF">FG384_18870</name>
</gene>
<keyword evidence="1" id="KW-0472">Membrane</keyword>
<reference evidence="2 3" key="1">
    <citation type="submission" date="2019-06" db="EMBL/GenBank/DDBJ databases">
        <title>Psychrobacillus vulpis sp. nov., a new species isolated from feces of a red fox that inhabits in The Tablas de Daimiel Natural Park, Albacete, Spain.</title>
        <authorList>
            <person name="Rodriguez M."/>
            <person name="Reina J.C."/>
            <person name="Bejar V."/>
            <person name="Llamas I."/>
        </authorList>
    </citation>
    <scope>NUCLEOTIDE SEQUENCE [LARGE SCALE GENOMIC DNA]</scope>
    <source>
        <strain evidence="2 3">Z8</strain>
    </source>
</reference>
<sequence length="59" mass="6484">MKKMKKILLAVVTVVIIIAIYLKIELSDEEEYKMCLGAQGISNTIAKVLGDEPSNACNE</sequence>
<name>A0A544TFV8_9BACI</name>